<feature type="non-terminal residue" evidence="1">
    <location>
        <position position="1"/>
    </location>
</feature>
<evidence type="ECO:0000313" key="1">
    <source>
        <dbReference type="EMBL" id="JAG52566.1"/>
    </source>
</evidence>
<dbReference type="AlphaFoldDB" id="A0A0K8SH03"/>
<proteinExistence type="predicted"/>
<evidence type="ECO:0008006" key="2">
    <source>
        <dbReference type="Google" id="ProtNLM"/>
    </source>
</evidence>
<organism evidence="1">
    <name type="scientific">Lygus hesperus</name>
    <name type="common">Western plant bug</name>
    <dbReference type="NCBI Taxonomy" id="30085"/>
    <lineage>
        <taxon>Eukaryota</taxon>
        <taxon>Metazoa</taxon>
        <taxon>Ecdysozoa</taxon>
        <taxon>Arthropoda</taxon>
        <taxon>Hexapoda</taxon>
        <taxon>Insecta</taxon>
        <taxon>Pterygota</taxon>
        <taxon>Neoptera</taxon>
        <taxon>Paraneoptera</taxon>
        <taxon>Hemiptera</taxon>
        <taxon>Heteroptera</taxon>
        <taxon>Panheteroptera</taxon>
        <taxon>Cimicomorpha</taxon>
        <taxon>Miridae</taxon>
        <taxon>Mirini</taxon>
        <taxon>Lygus</taxon>
    </lineage>
</organism>
<dbReference type="EMBL" id="GBRD01013260">
    <property type="protein sequence ID" value="JAG52566.1"/>
    <property type="molecule type" value="Transcribed_RNA"/>
</dbReference>
<reference evidence="1" key="1">
    <citation type="submission" date="2014-09" db="EMBL/GenBank/DDBJ databases">
        <authorList>
            <person name="Magalhaes I.L.F."/>
            <person name="Oliveira U."/>
            <person name="Santos F.R."/>
            <person name="Vidigal T.H.D.A."/>
            <person name="Brescovit A.D."/>
            <person name="Santos A.J."/>
        </authorList>
    </citation>
    <scope>NUCLEOTIDE SEQUENCE</scope>
</reference>
<protein>
    <recommendedName>
        <fullName evidence="2">Endonuclease/exonuclease/phosphatase domain-containing protein</fullName>
    </recommendedName>
</protein>
<feature type="non-terminal residue" evidence="1">
    <location>
        <position position="163"/>
    </location>
</feature>
<accession>A0A0K8SH03</accession>
<name>A0A0K8SH03_LYGHE</name>
<sequence>YTEVFDMLYDMNMSEGMLVLGDFNLPFVTGTNFDFNAGNGLSTSLLDFMWFYQLRSFNNIHNCNSRTLDLALSNQPLEISTAVDPLCNIDPHHPPLSIIVSYIPIHSSQSTASAEETASDWFYDFRKANVLALNLAIQSIDWSTLHSACHVDDKVQIFYDLLY</sequence>